<dbReference type="EMBL" id="PPVL01000007">
    <property type="protein sequence ID" value="NNI79437.1"/>
    <property type="molecule type" value="Genomic_DNA"/>
</dbReference>
<dbReference type="KEGG" id="pmul:DR93_308"/>
<dbReference type="Proteomes" id="UP000540079">
    <property type="component" value="Unassembled WGS sequence"/>
</dbReference>
<reference evidence="2" key="3">
    <citation type="submission" date="2022-07" db="EMBL/GenBank/DDBJ databases">
        <title>Sequence of Pasteurella multocoda 17BRD-035.</title>
        <authorList>
            <person name="Roy Chowdhury P."/>
            <person name="Alhamami T."/>
            <person name="Trott D.J."/>
            <person name="Djordvevic S.P."/>
        </authorList>
    </citation>
    <scope>NUCLEOTIDE SEQUENCE</scope>
    <source>
        <strain evidence="2">17BRD-035</strain>
    </source>
</reference>
<protein>
    <submittedName>
        <fullName evidence="1">NIPSNAP family protein</fullName>
    </submittedName>
</protein>
<comment type="caution">
    <text evidence="1">The sequence shown here is derived from an EMBL/GenBank/DDBJ whole genome shotgun (WGS) entry which is preliminary data.</text>
</comment>
<dbReference type="SUPFAM" id="SSF54909">
    <property type="entry name" value="Dimeric alpha+beta barrel"/>
    <property type="match status" value="1"/>
</dbReference>
<dbReference type="EMBL" id="JANJHC010000019">
    <property type="protein sequence ID" value="MDA5623602.1"/>
    <property type="molecule type" value="Genomic_DNA"/>
</dbReference>
<gene>
    <name evidence="3" type="ORF">C2800_08405</name>
    <name evidence="1" type="ORF">NM948_08645</name>
    <name evidence="2" type="ORF">NQF69_07055</name>
</gene>
<dbReference type="AlphaFoldDB" id="A0A1E3XHW5"/>
<reference evidence="3 4" key="1">
    <citation type="journal article" date="2018" name="Front. Microbiol.">
        <title>Genetic and Phylogenetic Characteristics of Pasteurella multocida Isolates From Different Host Species.</title>
        <authorList>
            <person name="Peng Z."/>
            <person name="Liang W."/>
            <person name="Wang F."/>
            <person name="Xu Z."/>
            <person name="Xie Z."/>
            <person name="Lian Z."/>
            <person name="Hua L."/>
            <person name="Zhou R."/>
            <person name="Chen H."/>
            <person name="Wu B."/>
        </authorList>
    </citation>
    <scope>NUCLEOTIDE SEQUENCE [LARGE SCALE GENOMIC DNA]</scope>
    <source>
        <strain evidence="3 4">HNA06</strain>
    </source>
</reference>
<evidence type="ECO:0000313" key="5">
    <source>
        <dbReference type="Proteomes" id="UP001145481"/>
    </source>
</evidence>
<dbReference type="InterPro" id="IPR011008">
    <property type="entry name" value="Dimeric_a/b-barrel"/>
</dbReference>
<dbReference type="EMBL" id="JANIEN010000007">
    <property type="protein sequence ID" value="MDT3452530.1"/>
    <property type="molecule type" value="Genomic_DNA"/>
</dbReference>
<evidence type="ECO:0000313" key="4">
    <source>
        <dbReference type="Proteomes" id="UP000540079"/>
    </source>
</evidence>
<reference evidence="1" key="2">
    <citation type="submission" date="2022-07" db="EMBL/GenBank/DDBJ databases">
        <title>Genome-based characterization of novel serogroup A variants of Pasteurella multocida.</title>
        <authorList>
            <person name="Prajapati A."/>
            <person name="Yogisharadhya R."/>
            <person name="Mohanty N."/>
            <person name="Chanda M."/>
            <person name="Mendem S.K."/>
            <person name="Siddaramappa S."/>
            <person name="Shivachandra S.B."/>
        </authorList>
    </citation>
    <scope>NUCLEOTIDE SEQUENCE</scope>
    <source>
        <strain evidence="1">NIVEDIPm19</strain>
    </source>
</reference>
<dbReference type="Proteomes" id="UP001145481">
    <property type="component" value="Unassembled WGS sequence"/>
</dbReference>
<evidence type="ECO:0000313" key="3">
    <source>
        <dbReference type="EMBL" id="NNI79437.1"/>
    </source>
</evidence>
<dbReference type="Gene3D" id="3.30.70.100">
    <property type="match status" value="1"/>
</dbReference>
<evidence type="ECO:0000313" key="2">
    <source>
        <dbReference type="EMBL" id="MDT3452530.1"/>
    </source>
</evidence>
<dbReference type="Proteomes" id="UP001182304">
    <property type="component" value="Unassembled WGS sequence"/>
</dbReference>
<sequence>MQNQVIEILQYRLKPQSGQTFHQIMREISVPLHKQHGIDVIAYGNSLHDIDSYYLIRAFETETKLQQQLDAFYASDDWRDGPRESIIRLIESSLKSVIMLPTQAIHALRNHYPQ</sequence>
<dbReference type="GeneID" id="77206973"/>
<evidence type="ECO:0000313" key="1">
    <source>
        <dbReference type="EMBL" id="MDA5623602.1"/>
    </source>
</evidence>
<accession>A0A1E3XHW5</accession>
<dbReference type="RefSeq" id="WP_005755039.1">
    <property type="nucleotide sequence ID" value="NZ_AP025519.1"/>
</dbReference>
<name>A0A1E3XHW5_PASMD</name>
<proteinExistence type="predicted"/>
<organism evidence="1 5">
    <name type="scientific">Pasteurella multocida</name>
    <dbReference type="NCBI Taxonomy" id="747"/>
    <lineage>
        <taxon>Bacteria</taxon>
        <taxon>Pseudomonadati</taxon>
        <taxon>Pseudomonadota</taxon>
        <taxon>Gammaproteobacteria</taxon>
        <taxon>Pasteurellales</taxon>
        <taxon>Pasteurellaceae</taxon>
        <taxon>Pasteurella</taxon>
    </lineage>
</organism>